<dbReference type="AlphaFoldDB" id="A0A9W9XTB8"/>
<reference evidence="2" key="1">
    <citation type="submission" date="2022-12" db="EMBL/GenBank/DDBJ databases">
        <authorList>
            <person name="Petersen C."/>
        </authorList>
    </citation>
    <scope>NUCLEOTIDE SEQUENCE</scope>
    <source>
        <strain evidence="2">IBT 29495</strain>
    </source>
</reference>
<comment type="caution">
    <text evidence="2">The sequence shown here is derived from an EMBL/GenBank/DDBJ whole genome shotgun (WGS) entry which is preliminary data.</text>
</comment>
<dbReference type="GO" id="GO:0043041">
    <property type="term" value="P:amino acid activation for nonribosomal peptide biosynthetic process"/>
    <property type="evidence" value="ECO:0007669"/>
    <property type="project" value="TreeGrafter"/>
</dbReference>
<dbReference type="SUPFAM" id="SSF52777">
    <property type="entry name" value="CoA-dependent acyltransferases"/>
    <property type="match status" value="1"/>
</dbReference>
<organism evidence="2 3">
    <name type="scientific">Penicillium fimorum</name>
    <dbReference type="NCBI Taxonomy" id="1882269"/>
    <lineage>
        <taxon>Eukaryota</taxon>
        <taxon>Fungi</taxon>
        <taxon>Dikarya</taxon>
        <taxon>Ascomycota</taxon>
        <taxon>Pezizomycotina</taxon>
        <taxon>Eurotiomycetes</taxon>
        <taxon>Eurotiomycetidae</taxon>
        <taxon>Eurotiales</taxon>
        <taxon>Aspergillaceae</taxon>
        <taxon>Penicillium</taxon>
    </lineage>
</organism>
<evidence type="ECO:0000313" key="2">
    <source>
        <dbReference type="EMBL" id="KAJ5502336.1"/>
    </source>
</evidence>
<dbReference type="Gene3D" id="3.30.559.30">
    <property type="entry name" value="Nonribosomal peptide synthetase, condensation domain"/>
    <property type="match status" value="1"/>
</dbReference>
<evidence type="ECO:0000256" key="1">
    <source>
        <dbReference type="ARBA" id="ARBA00022598"/>
    </source>
</evidence>
<protein>
    <submittedName>
        <fullName evidence="2">Nonribosomal peptide synthase</fullName>
    </submittedName>
</protein>
<evidence type="ECO:0000313" key="3">
    <source>
        <dbReference type="Proteomes" id="UP001149954"/>
    </source>
</evidence>
<dbReference type="GO" id="GO:0044550">
    <property type="term" value="P:secondary metabolite biosynthetic process"/>
    <property type="evidence" value="ECO:0007669"/>
    <property type="project" value="TreeGrafter"/>
</dbReference>
<keyword evidence="1" id="KW-0436">Ligase</keyword>
<gene>
    <name evidence="2" type="ORF">N7463_005210</name>
</gene>
<accession>A0A9W9XTB8</accession>
<dbReference type="OrthoDB" id="416786at2759"/>
<dbReference type="Proteomes" id="UP001149954">
    <property type="component" value="Unassembled WGS sequence"/>
</dbReference>
<sequence length="161" mass="18361">MADDRARDGRDSAMKSEELCIQRLLEDLLDLYHGKDVVVSAEFAKYVRHCRDHESEAFGFWKSLLMGADMTPPILPKELSVTCEPSIIESVQQFQFHKTNDVVFGQLVVSRNTDVDELDQVVGPCINRIPVCVQMVAGKSPLRFLERIQQRHADSLQFDRP</sequence>
<proteinExistence type="predicted"/>
<name>A0A9W9XTB8_9EURO</name>
<keyword evidence="3" id="KW-1185">Reference proteome</keyword>
<dbReference type="EMBL" id="JAPWDS010000003">
    <property type="protein sequence ID" value="KAJ5502336.1"/>
    <property type="molecule type" value="Genomic_DNA"/>
</dbReference>
<dbReference type="GO" id="GO:0005737">
    <property type="term" value="C:cytoplasm"/>
    <property type="evidence" value="ECO:0007669"/>
    <property type="project" value="TreeGrafter"/>
</dbReference>
<dbReference type="PANTHER" id="PTHR45527">
    <property type="entry name" value="NONRIBOSOMAL PEPTIDE SYNTHETASE"/>
    <property type="match status" value="1"/>
</dbReference>
<reference evidence="2" key="2">
    <citation type="journal article" date="2023" name="IMA Fungus">
        <title>Comparative genomic study of the Penicillium genus elucidates a diverse pangenome and 15 lateral gene transfer events.</title>
        <authorList>
            <person name="Petersen C."/>
            <person name="Sorensen T."/>
            <person name="Nielsen M.R."/>
            <person name="Sondergaard T.E."/>
            <person name="Sorensen J.L."/>
            <person name="Fitzpatrick D.A."/>
            <person name="Frisvad J.C."/>
            <person name="Nielsen K.L."/>
        </authorList>
    </citation>
    <scope>NUCLEOTIDE SEQUENCE</scope>
    <source>
        <strain evidence="2">IBT 29495</strain>
    </source>
</reference>
<dbReference type="GO" id="GO:0031177">
    <property type="term" value="F:phosphopantetheine binding"/>
    <property type="evidence" value="ECO:0007669"/>
    <property type="project" value="TreeGrafter"/>
</dbReference>
<dbReference type="GO" id="GO:0016874">
    <property type="term" value="F:ligase activity"/>
    <property type="evidence" value="ECO:0007669"/>
    <property type="project" value="UniProtKB-KW"/>
</dbReference>
<dbReference type="PANTHER" id="PTHR45527:SF3">
    <property type="entry name" value="SIDEROPHORE SYNTHETASE (EUROFUNG)"/>
    <property type="match status" value="1"/>
</dbReference>